<evidence type="ECO:0000256" key="11">
    <source>
        <dbReference type="ARBA" id="ARBA00022840"/>
    </source>
</evidence>
<dbReference type="SMART" id="SM00388">
    <property type="entry name" value="HisKA"/>
    <property type="match status" value="1"/>
</dbReference>
<dbReference type="InterPro" id="IPR036097">
    <property type="entry name" value="HisK_dim/P_sf"/>
</dbReference>
<dbReference type="Pfam" id="PF00512">
    <property type="entry name" value="HisKA"/>
    <property type="match status" value="1"/>
</dbReference>
<evidence type="ECO:0000256" key="2">
    <source>
        <dbReference type="ARBA" id="ARBA00004429"/>
    </source>
</evidence>
<dbReference type="PRINTS" id="PR00344">
    <property type="entry name" value="BCTRLSENSOR"/>
</dbReference>
<feature type="domain" description="Histidine kinase" evidence="17">
    <location>
        <begin position="270"/>
        <end position="472"/>
    </location>
</feature>
<dbReference type="Proteomes" id="UP001055125">
    <property type="component" value="Unassembled WGS sequence"/>
</dbReference>
<dbReference type="CDD" id="cd00082">
    <property type="entry name" value="HisKA"/>
    <property type="match status" value="1"/>
</dbReference>
<dbReference type="SUPFAM" id="SSF47384">
    <property type="entry name" value="Homodimeric domain of signal transducing histidine kinase"/>
    <property type="match status" value="1"/>
</dbReference>
<evidence type="ECO:0000313" key="19">
    <source>
        <dbReference type="EMBL" id="GJD98009.1"/>
    </source>
</evidence>
<dbReference type="Pfam" id="PF02518">
    <property type="entry name" value="HATPase_c"/>
    <property type="match status" value="1"/>
</dbReference>
<dbReference type="InterPro" id="IPR004358">
    <property type="entry name" value="Sig_transdc_His_kin-like_C"/>
</dbReference>
<dbReference type="CDD" id="cd00075">
    <property type="entry name" value="HATPase"/>
    <property type="match status" value="1"/>
</dbReference>
<dbReference type="InterPro" id="IPR036890">
    <property type="entry name" value="HATPase_C_sf"/>
</dbReference>
<keyword evidence="13" id="KW-0902">Two-component regulatory system</keyword>
<dbReference type="PANTHER" id="PTHR44936">
    <property type="entry name" value="SENSOR PROTEIN CREC"/>
    <property type="match status" value="1"/>
</dbReference>
<organism evidence="19 20">
    <name type="scientific">Methylobacterium iners</name>
    <dbReference type="NCBI Taxonomy" id="418707"/>
    <lineage>
        <taxon>Bacteria</taxon>
        <taxon>Pseudomonadati</taxon>
        <taxon>Pseudomonadota</taxon>
        <taxon>Alphaproteobacteria</taxon>
        <taxon>Hyphomicrobiales</taxon>
        <taxon>Methylobacteriaceae</taxon>
        <taxon>Methylobacterium</taxon>
    </lineage>
</organism>
<comment type="subcellular location">
    <subcellularLocation>
        <location evidence="2">Cell inner membrane</location>
        <topology evidence="2">Multi-pass membrane protein</topology>
    </subcellularLocation>
</comment>
<dbReference type="Gene3D" id="3.30.565.10">
    <property type="entry name" value="Histidine kinase-like ATPase, C-terminal domain"/>
    <property type="match status" value="1"/>
</dbReference>
<evidence type="ECO:0000256" key="8">
    <source>
        <dbReference type="ARBA" id="ARBA00022692"/>
    </source>
</evidence>
<evidence type="ECO:0000256" key="4">
    <source>
        <dbReference type="ARBA" id="ARBA00022475"/>
    </source>
</evidence>
<dbReference type="RefSeq" id="WP_238247130.1">
    <property type="nucleotide sequence ID" value="NZ_BPQP01000144.1"/>
</dbReference>
<evidence type="ECO:0000256" key="6">
    <source>
        <dbReference type="ARBA" id="ARBA00022553"/>
    </source>
</evidence>
<dbReference type="PANTHER" id="PTHR44936:SF5">
    <property type="entry name" value="SENSOR HISTIDINE KINASE ENVZ"/>
    <property type="match status" value="1"/>
</dbReference>
<proteinExistence type="predicted"/>
<sequence length="486" mass="52266">MNALSRPPSTGETASPEASKSQRPASRPLPSRVRRWLPSSIGGQITLLVSSAIIVAHIVIAMLIVVLREPWRDENHPVAASMRVATVARLLDAAEPVQRANLLRDAARSLPNLRLAPWEGHVPGNAAEEAGDAAFIQRLRDYYAQPLTVVELPGPPDAPGQTVGVSTQNGARFSVFLPPERSLNPRRGVLIFSLLFLGSTLLILSVWAARALTAPLGRLAEAAEAFGTRADLVALPEKGPKEVLAVSRALDRMRERVRRLIDDRTQMLAAISHDLRTPITRMRLRAEFVEDDQARGMMLRDLGQMNGLVEAALAFIRDEGAGRFEAPALIDLASVVQTVCDGFADVGADVELEQARHVLVQGRADELQRAITNLVDNAVKYGGRARVRMGPAAGGVSVEVIDDGPGIPDDECEAMLKPFVRGDRARGLNEANGFGLGLSIVGAIVEGHGGRLILTNRQPRGFIARIELPLAAARMARRAGGEARTG</sequence>
<evidence type="ECO:0000256" key="10">
    <source>
        <dbReference type="ARBA" id="ARBA00022777"/>
    </source>
</evidence>
<keyword evidence="8 16" id="KW-0812">Transmembrane</keyword>
<evidence type="ECO:0000256" key="7">
    <source>
        <dbReference type="ARBA" id="ARBA00022679"/>
    </source>
</evidence>
<evidence type="ECO:0000256" key="1">
    <source>
        <dbReference type="ARBA" id="ARBA00000085"/>
    </source>
</evidence>
<keyword evidence="6" id="KW-0597">Phosphoprotein</keyword>
<evidence type="ECO:0000256" key="3">
    <source>
        <dbReference type="ARBA" id="ARBA00012438"/>
    </source>
</evidence>
<evidence type="ECO:0000256" key="13">
    <source>
        <dbReference type="ARBA" id="ARBA00023012"/>
    </source>
</evidence>
<evidence type="ECO:0000259" key="18">
    <source>
        <dbReference type="PROSITE" id="PS50885"/>
    </source>
</evidence>
<evidence type="ECO:0000256" key="9">
    <source>
        <dbReference type="ARBA" id="ARBA00022741"/>
    </source>
</evidence>
<keyword evidence="11" id="KW-0067">ATP-binding</keyword>
<evidence type="ECO:0000256" key="15">
    <source>
        <dbReference type="SAM" id="MobiDB-lite"/>
    </source>
</evidence>
<dbReference type="PROSITE" id="PS50885">
    <property type="entry name" value="HAMP"/>
    <property type="match status" value="1"/>
</dbReference>
<gene>
    <name evidence="19" type="primary">sasA_12</name>
    <name evidence="19" type="ORF">OCOJLMKI_5248</name>
</gene>
<keyword evidence="4" id="KW-1003">Cell membrane</keyword>
<evidence type="ECO:0000313" key="20">
    <source>
        <dbReference type="Proteomes" id="UP001055125"/>
    </source>
</evidence>
<keyword evidence="20" id="KW-1185">Reference proteome</keyword>
<dbReference type="SMART" id="SM00387">
    <property type="entry name" value="HATPase_c"/>
    <property type="match status" value="1"/>
</dbReference>
<reference evidence="19" key="2">
    <citation type="submission" date="2021-08" db="EMBL/GenBank/DDBJ databases">
        <authorList>
            <person name="Tani A."/>
            <person name="Ola A."/>
            <person name="Ogura Y."/>
            <person name="Katsura K."/>
            <person name="Hayashi T."/>
        </authorList>
    </citation>
    <scope>NUCLEOTIDE SEQUENCE</scope>
    <source>
        <strain evidence="19">DSM 19015</strain>
    </source>
</reference>
<evidence type="ECO:0000256" key="12">
    <source>
        <dbReference type="ARBA" id="ARBA00022989"/>
    </source>
</evidence>
<keyword evidence="5" id="KW-0997">Cell inner membrane</keyword>
<dbReference type="PROSITE" id="PS50109">
    <property type="entry name" value="HIS_KIN"/>
    <property type="match status" value="1"/>
</dbReference>
<name>A0ABQ4S821_9HYPH</name>
<feature type="transmembrane region" description="Helical" evidence="16">
    <location>
        <begin position="189"/>
        <end position="209"/>
    </location>
</feature>
<keyword evidence="10" id="KW-0418">Kinase</keyword>
<comment type="catalytic activity">
    <reaction evidence="1">
        <text>ATP + protein L-histidine = ADP + protein N-phospho-L-histidine.</text>
        <dbReference type="EC" id="2.7.13.3"/>
    </reaction>
</comment>
<comment type="caution">
    <text evidence="19">The sequence shown here is derived from an EMBL/GenBank/DDBJ whole genome shotgun (WGS) entry which is preliminary data.</text>
</comment>
<evidence type="ECO:0000259" key="17">
    <source>
        <dbReference type="PROSITE" id="PS50109"/>
    </source>
</evidence>
<dbReference type="EMBL" id="BPQP01000144">
    <property type="protein sequence ID" value="GJD98009.1"/>
    <property type="molecule type" value="Genomic_DNA"/>
</dbReference>
<feature type="compositionally biased region" description="Polar residues" evidence="15">
    <location>
        <begin position="7"/>
        <end position="24"/>
    </location>
</feature>
<dbReference type="InterPro" id="IPR003594">
    <property type="entry name" value="HATPase_dom"/>
</dbReference>
<dbReference type="EC" id="2.7.13.3" evidence="3"/>
<dbReference type="Gene3D" id="1.10.287.130">
    <property type="match status" value="1"/>
</dbReference>
<protein>
    <recommendedName>
        <fullName evidence="3">histidine kinase</fullName>
        <ecNumber evidence="3">2.7.13.3</ecNumber>
    </recommendedName>
</protein>
<dbReference type="InterPro" id="IPR050980">
    <property type="entry name" value="2C_sensor_his_kinase"/>
</dbReference>
<feature type="domain" description="HAMP" evidence="18">
    <location>
        <begin position="210"/>
        <end position="262"/>
    </location>
</feature>
<evidence type="ECO:0000256" key="16">
    <source>
        <dbReference type="SAM" id="Phobius"/>
    </source>
</evidence>
<feature type="region of interest" description="Disordered" evidence="15">
    <location>
        <begin position="1"/>
        <end position="30"/>
    </location>
</feature>
<dbReference type="SMART" id="SM00304">
    <property type="entry name" value="HAMP"/>
    <property type="match status" value="1"/>
</dbReference>
<keyword evidence="12 16" id="KW-1133">Transmembrane helix</keyword>
<evidence type="ECO:0000256" key="5">
    <source>
        <dbReference type="ARBA" id="ARBA00022519"/>
    </source>
</evidence>
<evidence type="ECO:0000256" key="14">
    <source>
        <dbReference type="ARBA" id="ARBA00023136"/>
    </source>
</evidence>
<keyword evidence="7" id="KW-0808">Transferase</keyword>
<dbReference type="InterPro" id="IPR003661">
    <property type="entry name" value="HisK_dim/P_dom"/>
</dbReference>
<dbReference type="InterPro" id="IPR003660">
    <property type="entry name" value="HAMP_dom"/>
</dbReference>
<feature type="transmembrane region" description="Helical" evidence="16">
    <location>
        <begin position="45"/>
        <end position="67"/>
    </location>
</feature>
<keyword evidence="9" id="KW-0547">Nucleotide-binding</keyword>
<dbReference type="Pfam" id="PF00672">
    <property type="entry name" value="HAMP"/>
    <property type="match status" value="1"/>
</dbReference>
<accession>A0ABQ4S821</accession>
<dbReference type="InterPro" id="IPR005467">
    <property type="entry name" value="His_kinase_dom"/>
</dbReference>
<reference evidence="19" key="1">
    <citation type="journal article" date="2021" name="Front. Microbiol.">
        <title>Comprehensive Comparative Genomics and Phenotyping of Methylobacterium Species.</title>
        <authorList>
            <person name="Alessa O."/>
            <person name="Ogura Y."/>
            <person name="Fujitani Y."/>
            <person name="Takami H."/>
            <person name="Hayashi T."/>
            <person name="Sahin N."/>
            <person name="Tani A."/>
        </authorList>
    </citation>
    <scope>NUCLEOTIDE SEQUENCE</scope>
    <source>
        <strain evidence="19">DSM 19015</strain>
    </source>
</reference>
<keyword evidence="14 16" id="KW-0472">Membrane</keyword>
<dbReference type="SUPFAM" id="SSF55874">
    <property type="entry name" value="ATPase domain of HSP90 chaperone/DNA topoisomerase II/histidine kinase"/>
    <property type="match status" value="1"/>
</dbReference>